<comment type="caution">
    <text evidence="1">The sequence shown here is derived from an EMBL/GenBank/DDBJ whole genome shotgun (WGS) entry which is preliminary data.</text>
</comment>
<proteinExistence type="predicted"/>
<dbReference type="EMBL" id="JAKLJA010000001">
    <property type="protein sequence ID" value="MCG5072268.1"/>
    <property type="molecule type" value="Genomic_DNA"/>
</dbReference>
<dbReference type="Proteomes" id="UP001139308">
    <property type="component" value="Unassembled WGS sequence"/>
</dbReference>
<evidence type="ECO:0000313" key="2">
    <source>
        <dbReference type="Proteomes" id="UP001139308"/>
    </source>
</evidence>
<dbReference type="AlphaFoldDB" id="A0A9X1RJ80"/>
<reference evidence="1" key="1">
    <citation type="submission" date="2022-01" db="EMBL/GenBank/DDBJ databases">
        <title>Genome sequence and assembly of Parabukholderia sp. RG36.</title>
        <authorList>
            <person name="Chhetri G."/>
        </authorList>
    </citation>
    <scope>NUCLEOTIDE SEQUENCE</scope>
    <source>
        <strain evidence="1">RG36</strain>
    </source>
</reference>
<name>A0A9X1RJ80_9BURK</name>
<protein>
    <submittedName>
        <fullName evidence="1">Phage portal protein</fullName>
    </submittedName>
</protein>
<dbReference type="RefSeq" id="WP_238462019.1">
    <property type="nucleotide sequence ID" value="NZ_JAKLJA010000001.1"/>
</dbReference>
<gene>
    <name evidence="1" type="ORF">L5014_02635</name>
</gene>
<accession>A0A9X1RJ80</accession>
<organism evidence="1 2">
    <name type="scientific">Paraburkholderia tagetis</name>
    <dbReference type="NCBI Taxonomy" id="2913261"/>
    <lineage>
        <taxon>Bacteria</taxon>
        <taxon>Pseudomonadati</taxon>
        <taxon>Pseudomonadota</taxon>
        <taxon>Betaproteobacteria</taxon>
        <taxon>Burkholderiales</taxon>
        <taxon>Burkholderiaceae</taxon>
        <taxon>Paraburkholderia</taxon>
    </lineage>
</organism>
<keyword evidence="2" id="KW-1185">Reference proteome</keyword>
<dbReference type="InterPro" id="IPR006944">
    <property type="entry name" value="Phage/GTA_portal"/>
</dbReference>
<dbReference type="Pfam" id="PF04860">
    <property type="entry name" value="Phage_portal"/>
    <property type="match status" value="1"/>
</dbReference>
<sequence length="432" mass="48510">MKRAVAGAVRAIRAGRKRHEPERETTKYARMKQVGSWNLRDSRPLIKPVPANLRYFSRTPYATRAIQFYTRSIGSLEWAIKVKKDVTETSEIKRQIDVTSACFFSPNHEDTFATLLQQIIEDICVCGAGAVEQQIGGDKIRPLWMWPVDALSIQIYADWDGDESKPRYCQTYGYGNVGVAQGKDLLNRELVYLRDRITTDSPFAFGMLEVAFQSINRLLGVAEYAGDIAANAHPENLIFLQEADQTTIEAFRGFWRNDVEGQGQIPIVGGKKAEVLKLRGVSDEALFLKYQEFVIREIAVAFGISPQNLGVEQNINRNNGEVAEDRDWDLSIKPMATAIASYFNREVIWGRLGFSQIELTPGGLDREDEKATADIYQIEYKNNAITPNEYRARRNMPPLESKFGDMVQADALIAIEAAKGAKTANPALTSIE</sequence>
<evidence type="ECO:0000313" key="1">
    <source>
        <dbReference type="EMBL" id="MCG5072268.1"/>
    </source>
</evidence>